<comment type="caution">
    <text evidence="3">The sequence shown here is derived from an EMBL/GenBank/DDBJ whole genome shotgun (WGS) entry which is preliminary data.</text>
</comment>
<dbReference type="Proteomes" id="UP000078486">
    <property type="component" value="Unassembled WGS sequence"/>
</dbReference>
<dbReference type="InterPro" id="IPR004291">
    <property type="entry name" value="Transposase_IS66_central"/>
</dbReference>
<sequence>MAVEDNPYARWFQERAAAYRAGGAGRLASGAETEVVAQAVDDRTGLMLASHPDAVEPIPSAGRGSPAQAVPVRFHFLNKPGRDESLLLGFDALTLAGKGRRASAHGKLVYGDDYAVKKVRIAELADEVRRRIGQMAVLLSGTASPELVLNRHCAECGFQRHCRQKAVEQDSLSLLAGMGEQERQRLRGKGIFTVTQLSHTFQPRRKPRWLKGRAEKYHHALKALAIRERKIHLVGRPELKIEGTPVYLDVEGVPDRDCYYLIGLRIGSGAAARQHSLWADSDRDEEKIWREFLAVLNTVERPVLIHYGSYETSFLKRMRARHGEPEPGSPAAGAMESALNLVSVIFARIYFPTFSNGLKEIAQYLGFSWSVPAASGVQSVVWRETWSRAPASSERERRNLIAYNADDCAALDVVTQRILDLAAALPPDVVDAAGLKRENPYGFKRNRFFFPELATINQAAYWDYQREKVYVKSDRRLRRALIKVPAGSIRDVPVNRRVQCAAPTQCPHCGLSSLRKYDRASRTVYDLKFTRGGLRRWVVHYHYHRHECRHCGRVFRPPAAGLPDGKFGPALMAYAVYQNIELRLSQEMIDRSLDELFGLPLAQGSASRFKIKAAQVYAATYELLLRRLRHGGLLHVDETKVSVAGCQGCVWVFASLDTVAYVYTQNRESEWLRDFLKNFQGVLVTDFYSGYDALECPKQRCLIHFLRDLNDDLYKHPYDEELKRVGRDFADLVRPMIATVERRGLKVRFLKKHRRAVDRFYRRLDLAPPGSAVLKKYRERFARERGELFTFLHHDGVPWNNNNAEHAIKAFALLRQVINGVTSEKGLREYLILLSVCETCKYQGVKFLDFLRSGDQDIHRFAAPR</sequence>
<evidence type="ECO:0000313" key="3">
    <source>
        <dbReference type="EMBL" id="OAM87061.1"/>
    </source>
</evidence>
<feature type="domain" description="Transposase IS66 central" evidence="1">
    <location>
        <begin position="566"/>
        <end position="827"/>
    </location>
</feature>
<evidence type="ECO:0000313" key="4">
    <source>
        <dbReference type="Proteomes" id="UP000078486"/>
    </source>
</evidence>
<dbReference type="Pfam" id="PF13482">
    <property type="entry name" value="RNase_H_2"/>
    <property type="match status" value="1"/>
</dbReference>
<dbReference type="InterPro" id="IPR019993">
    <property type="entry name" value="RecB_nuclease_TM0106_put"/>
</dbReference>
<dbReference type="EMBL" id="LRRQ01000188">
    <property type="protein sequence ID" value="OAM87061.1"/>
    <property type="molecule type" value="Genomic_DNA"/>
</dbReference>
<organism evidence="3 4">
    <name type="scientific">Termitidicoccus mucosus</name>
    <dbReference type="NCBI Taxonomy" id="1184151"/>
    <lineage>
        <taxon>Bacteria</taxon>
        <taxon>Pseudomonadati</taxon>
        <taxon>Verrucomicrobiota</taxon>
        <taxon>Opitutia</taxon>
        <taxon>Opitutales</taxon>
        <taxon>Opitutaceae</taxon>
        <taxon>Termitidicoccus</taxon>
    </lineage>
</organism>
<dbReference type="Pfam" id="PF03050">
    <property type="entry name" value="DDE_Tnp_IS66"/>
    <property type="match status" value="1"/>
</dbReference>
<dbReference type="PANTHER" id="PTHR33678:SF2">
    <property type="match status" value="1"/>
</dbReference>
<dbReference type="InterPro" id="IPR052344">
    <property type="entry name" value="Transposase-related"/>
</dbReference>
<name>A0A178IBR8_9BACT</name>
<feature type="domain" description="YprB ribonuclease H-like" evidence="2">
    <location>
        <begin position="246"/>
        <end position="416"/>
    </location>
</feature>
<evidence type="ECO:0000259" key="2">
    <source>
        <dbReference type="Pfam" id="PF13482"/>
    </source>
</evidence>
<dbReference type="AlphaFoldDB" id="A0A178IBR8"/>
<dbReference type="NCBIfam" id="TIGR03491">
    <property type="entry name" value="TM0106 family RecB-like putative nuclease"/>
    <property type="match status" value="1"/>
</dbReference>
<keyword evidence="4" id="KW-1185">Reference proteome</keyword>
<dbReference type="STRING" id="1184151.AW736_24745"/>
<gene>
    <name evidence="3" type="ORF">AW736_24745</name>
</gene>
<reference evidence="3 4" key="1">
    <citation type="submission" date="2016-01" db="EMBL/GenBank/DDBJ databases">
        <title>High potential of lignocellulose degradation of a new Verrucomicrobia species.</title>
        <authorList>
            <person name="Wang Y."/>
            <person name="Shi Y."/>
            <person name="Qiu Z."/>
            <person name="Liu S."/>
            <person name="Yang H."/>
        </authorList>
    </citation>
    <scope>NUCLEOTIDE SEQUENCE [LARGE SCALE GENOMIC DNA]</scope>
    <source>
        <strain evidence="3 4">TSB47</strain>
    </source>
</reference>
<evidence type="ECO:0000259" key="1">
    <source>
        <dbReference type="Pfam" id="PF03050"/>
    </source>
</evidence>
<dbReference type="InterPro" id="IPR038720">
    <property type="entry name" value="YprB_RNase_H-like_dom"/>
</dbReference>
<dbReference type="PANTHER" id="PTHR33678">
    <property type="entry name" value="BLL1576 PROTEIN"/>
    <property type="match status" value="1"/>
</dbReference>
<protein>
    <submittedName>
        <fullName evidence="3">Uncharacterized protein</fullName>
    </submittedName>
</protein>
<dbReference type="NCBIfam" id="NF033517">
    <property type="entry name" value="transpos_IS66"/>
    <property type="match status" value="1"/>
</dbReference>
<dbReference type="RefSeq" id="WP_068772955.1">
    <property type="nucleotide sequence ID" value="NZ_CP109796.1"/>
</dbReference>
<accession>A0A178IBR8</accession>
<proteinExistence type="predicted"/>